<evidence type="ECO:0000313" key="2">
    <source>
        <dbReference type="Proteomes" id="UP000827872"/>
    </source>
</evidence>
<evidence type="ECO:0000313" key="1">
    <source>
        <dbReference type="EMBL" id="KAH8016944.1"/>
    </source>
</evidence>
<organism evidence="1 2">
    <name type="scientific">Sphaerodactylus townsendi</name>
    <dbReference type="NCBI Taxonomy" id="933632"/>
    <lineage>
        <taxon>Eukaryota</taxon>
        <taxon>Metazoa</taxon>
        <taxon>Chordata</taxon>
        <taxon>Craniata</taxon>
        <taxon>Vertebrata</taxon>
        <taxon>Euteleostomi</taxon>
        <taxon>Lepidosauria</taxon>
        <taxon>Squamata</taxon>
        <taxon>Bifurcata</taxon>
        <taxon>Gekkota</taxon>
        <taxon>Sphaerodactylidae</taxon>
        <taxon>Sphaerodactylus</taxon>
    </lineage>
</organism>
<dbReference type="EMBL" id="CM037614">
    <property type="protein sequence ID" value="KAH8016944.1"/>
    <property type="molecule type" value="Genomic_DNA"/>
</dbReference>
<accession>A0ACB8GBR8</accession>
<keyword evidence="2" id="KW-1185">Reference proteome</keyword>
<dbReference type="Proteomes" id="UP000827872">
    <property type="component" value="Linkage Group LG01"/>
</dbReference>
<name>A0ACB8GBR8_9SAUR</name>
<sequence>MRPRGGISPSFVSEQRIRQLEQKLRAKEERIVVLETENALLHLKLAECQSMIGKSSTKELPKIYVNCKRHHLHQSARSTVIQIYGAIQSLKQDIKNLRFSALTFLEDFQHQSKNSFYQVLAAVQRIQLHNEVMQR</sequence>
<reference evidence="1" key="1">
    <citation type="submission" date="2021-08" db="EMBL/GenBank/DDBJ databases">
        <title>The first chromosome-level gecko genome reveals the dynamic sex chromosomes of Neotropical dwarf geckos (Sphaerodactylidae: Sphaerodactylus).</title>
        <authorList>
            <person name="Pinto B.J."/>
            <person name="Keating S.E."/>
            <person name="Gamble T."/>
        </authorList>
    </citation>
    <scope>NUCLEOTIDE SEQUENCE</scope>
    <source>
        <strain evidence="1">TG3544</strain>
    </source>
</reference>
<gene>
    <name evidence="1" type="ORF">K3G42_024558</name>
</gene>
<proteinExistence type="predicted"/>
<protein>
    <submittedName>
        <fullName evidence="1">Uncharacterized protein</fullName>
    </submittedName>
</protein>
<comment type="caution">
    <text evidence="1">The sequence shown here is derived from an EMBL/GenBank/DDBJ whole genome shotgun (WGS) entry which is preliminary data.</text>
</comment>